<dbReference type="NCBIfam" id="NF003676">
    <property type="entry name" value="PRK05303.1"/>
    <property type="match status" value="1"/>
</dbReference>
<evidence type="ECO:0000256" key="3">
    <source>
        <dbReference type="ARBA" id="ARBA00022729"/>
    </source>
</evidence>
<keyword evidence="7" id="KW-1185">Reference proteome</keyword>
<sequence length="386" mass="39652">MRRGGRARGGRATVVLLLMALCGVAGLLGAVPAQAERLKEVASIQGVRTNQLIGYGLMVGLDGTGDQTTQAPFTAQSMKSMLQQLGVQLPPGVTPQLKNSAAVVVTAQLPAFAQPGQLIDVTVSSVGNAKSLRGGTLLLTPLRGVDGEIYAVAQGNVVVGGAGASAGGSKVQINHLSAGRIPNGASVERVVPNQTLQGESIRVELNRTDFSDVQRVTEAINRRIRMTAGGDGRLAVPMDARVVEVPLPRDPARRVGFLAELESMDVALSDAPAKVIVNARTGSVVMNQSVVLAPSAVAHGNLSVTVSSTPVVSQPGAFSGGQTVAGQVSDITVRQEGGAVMMLPKAAQLKDLVRALNTLGATPQDLIAILQALQAAGSLKAEIEII</sequence>
<dbReference type="HAMAP" id="MF_00416">
    <property type="entry name" value="FlgI"/>
    <property type="match status" value="1"/>
</dbReference>
<evidence type="ECO:0000256" key="4">
    <source>
        <dbReference type="ARBA" id="ARBA00023143"/>
    </source>
</evidence>
<keyword evidence="3" id="KW-0732">Signal</keyword>
<dbReference type="GO" id="GO:0005198">
    <property type="term" value="F:structural molecule activity"/>
    <property type="evidence" value="ECO:0007669"/>
    <property type="project" value="InterPro"/>
</dbReference>
<organism evidence="6 7">
    <name type="scientific">Lautropia dentalis</name>
    <dbReference type="NCBI Taxonomy" id="2490857"/>
    <lineage>
        <taxon>Bacteria</taxon>
        <taxon>Pseudomonadati</taxon>
        <taxon>Pseudomonadota</taxon>
        <taxon>Betaproteobacteria</taxon>
        <taxon>Burkholderiales</taxon>
        <taxon>Burkholderiaceae</taxon>
        <taxon>Lautropia</taxon>
    </lineage>
</organism>
<dbReference type="AlphaFoldDB" id="A0A426FTX3"/>
<comment type="subunit">
    <text evidence="5">The basal body constitutes a major portion of the flagellar organelle and consists of four rings (L,P,S, and M) mounted on a central rod.</text>
</comment>
<protein>
    <recommendedName>
        <fullName evidence="5">Flagellar P-ring protein</fullName>
    </recommendedName>
    <alternativeName>
        <fullName evidence="5">Basal body P-ring protein</fullName>
    </alternativeName>
</protein>
<evidence type="ECO:0000313" key="6">
    <source>
        <dbReference type="EMBL" id="RRN46048.1"/>
    </source>
</evidence>
<comment type="caution">
    <text evidence="6">The sequence shown here is derived from an EMBL/GenBank/DDBJ whole genome shotgun (WGS) entry which is preliminary data.</text>
</comment>
<dbReference type="Proteomes" id="UP000270261">
    <property type="component" value="Unassembled WGS sequence"/>
</dbReference>
<keyword evidence="4 5" id="KW-0975">Bacterial flagellum</keyword>
<accession>A0A426FTX3</accession>
<keyword evidence="6" id="KW-0969">Cilium</keyword>
<proteinExistence type="inferred from homology"/>
<dbReference type="RefSeq" id="WP_125095475.1">
    <property type="nucleotide sequence ID" value="NZ_RRUE01000001.1"/>
</dbReference>
<gene>
    <name evidence="5" type="primary">flgI</name>
    <name evidence="6" type="ORF">EHV23_02725</name>
</gene>
<reference evidence="6 7" key="1">
    <citation type="submission" date="2018-11" db="EMBL/GenBank/DDBJ databases">
        <title>Genome sequencing of Lautropia sp. KCOM 2505 (= ChDC F240).</title>
        <authorList>
            <person name="Kook J.-K."/>
            <person name="Park S.-N."/>
            <person name="Lim Y.K."/>
        </authorList>
    </citation>
    <scope>NUCLEOTIDE SEQUENCE [LARGE SCALE GENOMIC DNA]</scope>
    <source>
        <strain evidence="6 7">KCOM 2505</strain>
    </source>
</reference>
<dbReference type="Pfam" id="PF02119">
    <property type="entry name" value="FlgI"/>
    <property type="match status" value="1"/>
</dbReference>
<dbReference type="GO" id="GO:0009428">
    <property type="term" value="C:bacterial-type flagellum basal body, distal rod, P ring"/>
    <property type="evidence" value="ECO:0007669"/>
    <property type="project" value="InterPro"/>
</dbReference>
<dbReference type="GO" id="GO:0071973">
    <property type="term" value="P:bacterial-type flagellum-dependent cell motility"/>
    <property type="evidence" value="ECO:0007669"/>
    <property type="project" value="InterPro"/>
</dbReference>
<evidence type="ECO:0000256" key="2">
    <source>
        <dbReference type="ARBA" id="ARBA00004117"/>
    </source>
</evidence>
<evidence type="ECO:0000256" key="1">
    <source>
        <dbReference type="ARBA" id="ARBA00002591"/>
    </source>
</evidence>
<name>A0A426FTX3_9BURK</name>
<comment type="subcellular location">
    <subcellularLocation>
        <location evidence="2 5">Bacterial flagellum basal body</location>
    </subcellularLocation>
</comment>
<dbReference type="PRINTS" id="PR01010">
    <property type="entry name" value="FLGPRINGFLGI"/>
</dbReference>
<dbReference type="EMBL" id="RRUE01000001">
    <property type="protein sequence ID" value="RRN46048.1"/>
    <property type="molecule type" value="Genomic_DNA"/>
</dbReference>
<dbReference type="OrthoDB" id="9786431at2"/>
<evidence type="ECO:0000313" key="7">
    <source>
        <dbReference type="Proteomes" id="UP000270261"/>
    </source>
</evidence>
<dbReference type="InterPro" id="IPR001782">
    <property type="entry name" value="Flag_FlgI"/>
</dbReference>
<keyword evidence="6" id="KW-0966">Cell projection</keyword>
<evidence type="ECO:0000256" key="5">
    <source>
        <dbReference type="HAMAP-Rule" id="MF_00416"/>
    </source>
</evidence>
<dbReference type="GO" id="GO:0030288">
    <property type="term" value="C:outer membrane-bounded periplasmic space"/>
    <property type="evidence" value="ECO:0007669"/>
    <property type="project" value="InterPro"/>
</dbReference>
<keyword evidence="6" id="KW-0282">Flagellum</keyword>
<comment type="similarity">
    <text evidence="5">Belongs to the FlgI family.</text>
</comment>
<dbReference type="PANTHER" id="PTHR30381:SF0">
    <property type="entry name" value="FLAGELLAR P-RING PROTEIN"/>
    <property type="match status" value="1"/>
</dbReference>
<comment type="function">
    <text evidence="1 5">Assembles around the rod to form the L-ring and probably protects the motor/basal body from shearing forces during rotation.</text>
</comment>
<dbReference type="PANTHER" id="PTHR30381">
    <property type="entry name" value="FLAGELLAR P-RING PERIPLASMIC PROTEIN FLGI"/>
    <property type="match status" value="1"/>
</dbReference>